<evidence type="ECO:0000313" key="17">
    <source>
        <dbReference type="Proteomes" id="UP001150538"/>
    </source>
</evidence>
<keyword evidence="6 9" id="KW-0378">Hydrolase</keyword>
<dbReference type="InterPro" id="IPR010435">
    <property type="entry name" value="C5a/SBT2-like_Fn3"/>
</dbReference>
<dbReference type="InterPro" id="IPR046450">
    <property type="entry name" value="PA_dom_sf"/>
</dbReference>
<name>A0A9W7ZYE2_9FUNG</name>
<dbReference type="PROSITE" id="PS51892">
    <property type="entry name" value="SUBTILASE"/>
    <property type="match status" value="1"/>
</dbReference>
<dbReference type="GO" id="GO:0004252">
    <property type="term" value="F:serine-type endopeptidase activity"/>
    <property type="evidence" value="ECO:0007669"/>
    <property type="project" value="UniProtKB-UniRule"/>
</dbReference>
<feature type="domain" description="C5a peptidase/Subtilisin-like protease SBT2-like Fn3-like" evidence="15">
    <location>
        <begin position="606"/>
        <end position="713"/>
    </location>
</feature>
<keyword evidence="2" id="KW-0134">Cell wall</keyword>
<accession>A0A9W7ZYE2</accession>
<dbReference type="InterPro" id="IPR023828">
    <property type="entry name" value="Peptidase_S8_Ser-AS"/>
</dbReference>
<comment type="similarity">
    <text evidence="1 9 10">Belongs to the peptidase S8 family.</text>
</comment>
<evidence type="ECO:0000259" key="13">
    <source>
        <dbReference type="Pfam" id="PF00082"/>
    </source>
</evidence>
<dbReference type="PROSITE" id="PS00137">
    <property type="entry name" value="SUBTILASE_HIS"/>
    <property type="match status" value="1"/>
</dbReference>
<dbReference type="GO" id="GO:0006508">
    <property type="term" value="P:proteolysis"/>
    <property type="evidence" value="ECO:0007669"/>
    <property type="project" value="UniProtKB-KW"/>
</dbReference>
<evidence type="ECO:0000256" key="4">
    <source>
        <dbReference type="ARBA" id="ARBA00022670"/>
    </source>
</evidence>
<reference evidence="16" key="1">
    <citation type="submission" date="2022-07" db="EMBL/GenBank/DDBJ databases">
        <title>Phylogenomic reconstructions and comparative analyses of Kickxellomycotina fungi.</title>
        <authorList>
            <person name="Reynolds N.K."/>
            <person name="Stajich J.E."/>
            <person name="Barry K."/>
            <person name="Grigoriev I.V."/>
            <person name="Crous P."/>
            <person name="Smith M.E."/>
        </authorList>
    </citation>
    <scope>NUCLEOTIDE SEQUENCE</scope>
    <source>
        <strain evidence="16">NBRC 100468</strain>
    </source>
</reference>
<dbReference type="OrthoDB" id="10256524at2759"/>
<dbReference type="Pfam" id="PF06280">
    <property type="entry name" value="fn3_5"/>
    <property type="match status" value="1"/>
</dbReference>
<dbReference type="Proteomes" id="UP001150538">
    <property type="component" value="Unassembled WGS sequence"/>
</dbReference>
<evidence type="ECO:0000256" key="5">
    <source>
        <dbReference type="ARBA" id="ARBA00022729"/>
    </source>
</evidence>
<dbReference type="InterPro" id="IPR003137">
    <property type="entry name" value="PA_domain"/>
</dbReference>
<dbReference type="InterPro" id="IPR023827">
    <property type="entry name" value="Peptidase_S8_Asp-AS"/>
</dbReference>
<evidence type="ECO:0000256" key="10">
    <source>
        <dbReference type="RuleBase" id="RU003355"/>
    </source>
</evidence>
<evidence type="ECO:0000256" key="2">
    <source>
        <dbReference type="ARBA" id="ARBA00022512"/>
    </source>
</evidence>
<proteinExistence type="inferred from homology"/>
<dbReference type="PANTHER" id="PTHR43806:SF66">
    <property type="entry name" value="SERIN ENDOPEPTIDASE"/>
    <property type="match status" value="1"/>
</dbReference>
<sequence>MSQKKTISLSNILLGWLAIASIMWACVAQSRESDGWIILFKDPKGDGSCQIGDLVKQFESYVQKNKLSVVRRFTMTTLYCGVSVTADTDDNSLRKKILRLPYVSDVTAMSKLKLDAPLVVRQDDFVKSAQSAPPPSGSFSYNIHKDTGVERLHKELGLSGKGIKIGIIDSGVDHTNPELGNCWKTKNCPFQYGADLVGSQSSGTQNPTPMDTCNGHGTHVAGIIAGQGPYVNGVAPNATLGMYRVIGCNGQVVSDDVVIMGMELAYRDGMDIINLSLGDLGWRSSPISEAASNLVSKGVIVVTSSGNYGATGLFTAIAPSIGSNVIGVGSTFASQIVLPTFNIKAPSGTQRMIYMDNQMFPYNIMTDKPLVLSKDASGGNSGCSMPAQPEQVKGKVLVAVRSSQCAIVDRALIAQKAGAIGLLMIHDQDSIQVPVINSSTQIPVAMVRSSDGQKILSALGSSPDSVTVSPGQFVSIPNTSGSAGTMDPTSAWGPTPELFSAPSLAAPGAAIFSTFLTSRGVYATRSGTSMAAPYISGVIALILEARKKTIKDTNTLKNLVIQSSVPLQSPQSNSTKLSVLKQGSGFINAYSAVTTPIVTKISTMNLNYTTSTKEFGKTLTIYNIGSSPAVVTVNHLPSESVTSFNSEGTFVNTPIADSTSSAKVKFSGLSKSNTITIPAGKSYDLTVKFTPPSKFAFKSKFWFYSGYITLTTKAITGKDSVTQTVSYFGLLGNYMDYPFFYDSKDYAPALYYNNRDPVVEDSKYDINPSTSFLVTYQNIRPTKLLKIQIINKKTYSFYGWVLGGYYQNVGVHVVKDSPSYSSVKNSTVYKDNKALKPKQIEPGKYKVKISALKVFGNPDKLEDFNTWSSPVFYINKVDSSVPTIDNDDDDGVDSSEDESK</sequence>
<dbReference type="CDD" id="cd00538">
    <property type="entry name" value="PA"/>
    <property type="match status" value="1"/>
</dbReference>
<dbReference type="SUPFAM" id="SSF52025">
    <property type="entry name" value="PA domain"/>
    <property type="match status" value="1"/>
</dbReference>
<evidence type="ECO:0000256" key="3">
    <source>
        <dbReference type="ARBA" id="ARBA00022525"/>
    </source>
</evidence>
<comment type="caution">
    <text evidence="16">The sequence shown here is derived from an EMBL/GenBank/DDBJ whole genome shotgun (WGS) entry which is preliminary data.</text>
</comment>
<evidence type="ECO:0000313" key="16">
    <source>
        <dbReference type="EMBL" id="KAJ1918763.1"/>
    </source>
</evidence>
<feature type="region of interest" description="Disordered" evidence="11">
    <location>
        <begin position="879"/>
        <end position="900"/>
    </location>
</feature>
<dbReference type="PANTHER" id="PTHR43806">
    <property type="entry name" value="PEPTIDASE S8"/>
    <property type="match status" value="1"/>
</dbReference>
<dbReference type="EMBL" id="JANBPU010000038">
    <property type="protein sequence ID" value="KAJ1918763.1"/>
    <property type="molecule type" value="Genomic_DNA"/>
</dbReference>
<dbReference type="GO" id="GO:0005615">
    <property type="term" value="C:extracellular space"/>
    <property type="evidence" value="ECO:0007669"/>
    <property type="project" value="TreeGrafter"/>
</dbReference>
<feature type="active site" description="Charge relay system" evidence="8 9">
    <location>
        <position position="169"/>
    </location>
</feature>
<keyword evidence="17" id="KW-1185">Reference proteome</keyword>
<dbReference type="InterPro" id="IPR000209">
    <property type="entry name" value="Peptidase_S8/S53_dom"/>
</dbReference>
<evidence type="ECO:0000256" key="8">
    <source>
        <dbReference type="PIRSR" id="PIRSR615500-1"/>
    </source>
</evidence>
<dbReference type="Pfam" id="PF02225">
    <property type="entry name" value="PA"/>
    <property type="match status" value="1"/>
</dbReference>
<dbReference type="Pfam" id="PF00082">
    <property type="entry name" value="Peptidase_S8"/>
    <property type="match status" value="1"/>
</dbReference>
<evidence type="ECO:0000256" key="9">
    <source>
        <dbReference type="PROSITE-ProRule" id="PRU01240"/>
    </source>
</evidence>
<keyword evidence="4 9" id="KW-0645">Protease</keyword>
<feature type="domain" description="PA" evidence="14">
    <location>
        <begin position="369"/>
        <end position="455"/>
    </location>
</feature>
<dbReference type="PROSITE" id="PS00138">
    <property type="entry name" value="SUBTILASE_SER"/>
    <property type="match status" value="1"/>
</dbReference>
<dbReference type="PRINTS" id="PR00723">
    <property type="entry name" value="SUBTILISIN"/>
</dbReference>
<feature type="compositionally biased region" description="Acidic residues" evidence="11">
    <location>
        <begin position="885"/>
        <end position="900"/>
    </location>
</feature>
<evidence type="ECO:0000256" key="6">
    <source>
        <dbReference type="ARBA" id="ARBA00022801"/>
    </source>
</evidence>
<dbReference type="InterPro" id="IPR022398">
    <property type="entry name" value="Peptidase_S8_His-AS"/>
</dbReference>
<feature type="active site" description="Charge relay system" evidence="8 9">
    <location>
        <position position="529"/>
    </location>
</feature>
<evidence type="ECO:0000259" key="15">
    <source>
        <dbReference type="Pfam" id="PF06280"/>
    </source>
</evidence>
<evidence type="ECO:0000256" key="1">
    <source>
        <dbReference type="ARBA" id="ARBA00011073"/>
    </source>
</evidence>
<feature type="chain" id="PRO_5040743686" evidence="12">
    <location>
        <begin position="29"/>
        <end position="900"/>
    </location>
</feature>
<dbReference type="InterPro" id="IPR050131">
    <property type="entry name" value="Peptidase_S8_subtilisin-like"/>
</dbReference>
<evidence type="ECO:0000256" key="7">
    <source>
        <dbReference type="ARBA" id="ARBA00022825"/>
    </source>
</evidence>
<keyword evidence="3" id="KW-0964">Secreted</keyword>
<dbReference type="PROSITE" id="PS00136">
    <property type="entry name" value="SUBTILASE_ASP"/>
    <property type="match status" value="1"/>
</dbReference>
<evidence type="ECO:0000256" key="12">
    <source>
        <dbReference type="SAM" id="SignalP"/>
    </source>
</evidence>
<dbReference type="InterPro" id="IPR015500">
    <property type="entry name" value="Peptidase_S8_subtilisin-rel"/>
</dbReference>
<dbReference type="GO" id="GO:0016020">
    <property type="term" value="C:membrane"/>
    <property type="evidence" value="ECO:0007669"/>
    <property type="project" value="InterPro"/>
</dbReference>
<dbReference type="InterPro" id="IPR036852">
    <property type="entry name" value="Peptidase_S8/S53_dom_sf"/>
</dbReference>
<feature type="active site" description="Charge relay system" evidence="8 9">
    <location>
        <position position="216"/>
    </location>
</feature>
<keyword evidence="5 12" id="KW-0732">Signal</keyword>
<dbReference type="AlphaFoldDB" id="A0A9W7ZYE2"/>
<organism evidence="16 17">
    <name type="scientific">Mycoemilia scoparia</name>
    <dbReference type="NCBI Taxonomy" id="417184"/>
    <lineage>
        <taxon>Eukaryota</taxon>
        <taxon>Fungi</taxon>
        <taxon>Fungi incertae sedis</taxon>
        <taxon>Zoopagomycota</taxon>
        <taxon>Kickxellomycotina</taxon>
        <taxon>Kickxellomycetes</taxon>
        <taxon>Kickxellales</taxon>
        <taxon>Kickxellaceae</taxon>
        <taxon>Mycoemilia</taxon>
    </lineage>
</organism>
<feature type="domain" description="Peptidase S8/S53" evidence="13">
    <location>
        <begin position="160"/>
        <end position="571"/>
    </location>
</feature>
<dbReference type="SUPFAM" id="SSF52743">
    <property type="entry name" value="Subtilisin-like"/>
    <property type="match status" value="1"/>
</dbReference>
<dbReference type="Gene3D" id="3.50.30.30">
    <property type="match status" value="1"/>
</dbReference>
<protein>
    <submittedName>
        <fullName evidence="16">Uncharacterized protein</fullName>
    </submittedName>
</protein>
<evidence type="ECO:0000259" key="14">
    <source>
        <dbReference type="Pfam" id="PF02225"/>
    </source>
</evidence>
<keyword evidence="7 9" id="KW-0720">Serine protease</keyword>
<feature type="signal peptide" evidence="12">
    <location>
        <begin position="1"/>
        <end position="28"/>
    </location>
</feature>
<gene>
    <name evidence="16" type="ORF">H4219_002382</name>
</gene>
<dbReference type="Gene3D" id="3.40.50.200">
    <property type="entry name" value="Peptidase S8/S53 domain"/>
    <property type="match status" value="1"/>
</dbReference>
<evidence type="ECO:0000256" key="11">
    <source>
        <dbReference type="SAM" id="MobiDB-lite"/>
    </source>
</evidence>